<reference evidence="11" key="1">
    <citation type="submission" date="2023-07" db="EMBL/GenBank/DDBJ databases">
        <title>Genomic Encyclopedia of Type Strains, Phase IV (KMG-IV): sequencing the most valuable type-strain genomes for metagenomic binning, comparative biology and taxonomic classification.</title>
        <authorList>
            <person name="Goeker M."/>
        </authorList>
    </citation>
    <scope>NUCLEOTIDE SEQUENCE</scope>
    <source>
        <strain evidence="11">DSM 21202</strain>
    </source>
</reference>
<evidence type="ECO:0000256" key="6">
    <source>
        <dbReference type="ARBA" id="ARBA00022989"/>
    </source>
</evidence>
<keyword evidence="3" id="KW-1003">Cell membrane</keyword>
<proteinExistence type="inferred from homology"/>
<comment type="similarity">
    <text evidence="8 9">Belongs to the TRAP transporter small permease family.</text>
</comment>
<dbReference type="GO" id="GO:0015740">
    <property type="term" value="P:C4-dicarboxylate transport"/>
    <property type="evidence" value="ECO:0007669"/>
    <property type="project" value="TreeGrafter"/>
</dbReference>
<keyword evidence="12" id="KW-1185">Reference proteome</keyword>
<feature type="domain" description="Tripartite ATP-independent periplasmic transporters DctQ component" evidence="10">
    <location>
        <begin position="27"/>
        <end position="152"/>
    </location>
</feature>
<feature type="transmembrane region" description="Helical" evidence="9">
    <location>
        <begin position="44"/>
        <end position="67"/>
    </location>
</feature>
<dbReference type="PANTHER" id="PTHR35011">
    <property type="entry name" value="2,3-DIKETO-L-GULONATE TRAP TRANSPORTER SMALL PERMEASE PROTEIN YIAM"/>
    <property type="match status" value="1"/>
</dbReference>
<feature type="transmembrane region" description="Helical" evidence="9">
    <location>
        <begin position="12"/>
        <end position="32"/>
    </location>
</feature>
<evidence type="ECO:0000256" key="2">
    <source>
        <dbReference type="ARBA" id="ARBA00022448"/>
    </source>
</evidence>
<dbReference type="PANTHER" id="PTHR35011:SF10">
    <property type="entry name" value="TRAP TRANSPORTER SMALL PERMEASE PROTEIN"/>
    <property type="match status" value="1"/>
</dbReference>
<evidence type="ECO:0000256" key="9">
    <source>
        <dbReference type="RuleBase" id="RU369079"/>
    </source>
</evidence>
<evidence type="ECO:0000256" key="3">
    <source>
        <dbReference type="ARBA" id="ARBA00022475"/>
    </source>
</evidence>
<dbReference type="RefSeq" id="WP_306885186.1">
    <property type="nucleotide sequence ID" value="NZ_JAUSUL010000002.1"/>
</dbReference>
<dbReference type="GO" id="GO:0022857">
    <property type="term" value="F:transmembrane transporter activity"/>
    <property type="evidence" value="ECO:0007669"/>
    <property type="project" value="UniProtKB-UniRule"/>
</dbReference>
<accession>A0AAE3VNU1</accession>
<dbReference type="Proteomes" id="UP001229244">
    <property type="component" value="Unassembled WGS sequence"/>
</dbReference>
<protein>
    <recommendedName>
        <fullName evidence="9">TRAP transporter small permease protein</fullName>
    </recommendedName>
</protein>
<comment type="function">
    <text evidence="9">Part of the tripartite ATP-independent periplasmic (TRAP) transport system.</text>
</comment>
<sequence length="168" mass="17632">MRALIRCYDALIIGFAVAGAATLAVSTALIVADVLLRNFGLQPLRFASALVEYAMLAATMGGAPWLVRRKGHVAVGSLIEQLPGPAYRTILVSGMILSLGVCAFLGWRAMLLAADAIDRGAVDIRSIDVPGWVAYALLSLGLILCATEFLRLLILGRTALGNQHGSGA</sequence>
<dbReference type="GO" id="GO:0005886">
    <property type="term" value="C:plasma membrane"/>
    <property type="evidence" value="ECO:0007669"/>
    <property type="project" value="UniProtKB-SubCell"/>
</dbReference>
<dbReference type="InterPro" id="IPR007387">
    <property type="entry name" value="TRAP_DctQ"/>
</dbReference>
<keyword evidence="5 9" id="KW-0812">Transmembrane</keyword>
<keyword evidence="6 9" id="KW-1133">Transmembrane helix</keyword>
<feature type="transmembrane region" description="Helical" evidence="9">
    <location>
        <begin position="88"/>
        <end position="112"/>
    </location>
</feature>
<evidence type="ECO:0000256" key="8">
    <source>
        <dbReference type="ARBA" id="ARBA00038436"/>
    </source>
</evidence>
<name>A0AAE3VNU1_9HYPH</name>
<organism evidence="11 12">
    <name type="scientific">Amorphus orientalis</name>
    <dbReference type="NCBI Taxonomy" id="649198"/>
    <lineage>
        <taxon>Bacteria</taxon>
        <taxon>Pseudomonadati</taxon>
        <taxon>Pseudomonadota</taxon>
        <taxon>Alphaproteobacteria</taxon>
        <taxon>Hyphomicrobiales</taxon>
        <taxon>Amorphaceae</taxon>
        <taxon>Amorphus</taxon>
    </lineage>
</organism>
<evidence type="ECO:0000313" key="12">
    <source>
        <dbReference type="Proteomes" id="UP001229244"/>
    </source>
</evidence>
<evidence type="ECO:0000259" key="10">
    <source>
        <dbReference type="Pfam" id="PF04290"/>
    </source>
</evidence>
<dbReference type="EMBL" id="JAUSUL010000002">
    <property type="protein sequence ID" value="MDQ0315352.1"/>
    <property type="molecule type" value="Genomic_DNA"/>
</dbReference>
<evidence type="ECO:0000256" key="4">
    <source>
        <dbReference type="ARBA" id="ARBA00022519"/>
    </source>
</evidence>
<comment type="subunit">
    <text evidence="9">The complex comprises the extracytoplasmic solute receptor protein and the two transmembrane proteins.</text>
</comment>
<gene>
    <name evidence="11" type="ORF">J2S73_001809</name>
</gene>
<dbReference type="Pfam" id="PF04290">
    <property type="entry name" value="DctQ"/>
    <property type="match status" value="1"/>
</dbReference>
<feature type="transmembrane region" description="Helical" evidence="9">
    <location>
        <begin position="132"/>
        <end position="154"/>
    </location>
</feature>
<evidence type="ECO:0000256" key="7">
    <source>
        <dbReference type="ARBA" id="ARBA00023136"/>
    </source>
</evidence>
<dbReference type="AlphaFoldDB" id="A0AAE3VNU1"/>
<evidence type="ECO:0000256" key="1">
    <source>
        <dbReference type="ARBA" id="ARBA00004429"/>
    </source>
</evidence>
<keyword evidence="2 9" id="KW-0813">Transport</keyword>
<comment type="caution">
    <text evidence="11">The sequence shown here is derived from an EMBL/GenBank/DDBJ whole genome shotgun (WGS) entry which is preliminary data.</text>
</comment>
<evidence type="ECO:0000256" key="5">
    <source>
        <dbReference type="ARBA" id="ARBA00022692"/>
    </source>
</evidence>
<dbReference type="InterPro" id="IPR055348">
    <property type="entry name" value="DctQ"/>
</dbReference>
<keyword evidence="4 9" id="KW-0997">Cell inner membrane</keyword>
<comment type="subcellular location">
    <subcellularLocation>
        <location evidence="1 9">Cell inner membrane</location>
        <topology evidence="1 9">Multi-pass membrane protein</topology>
    </subcellularLocation>
</comment>
<keyword evidence="7 9" id="KW-0472">Membrane</keyword>
<evidence type="ECO:0000313" key="11">
    <source>
        <dbReference type="EMBL" id="MDQ0315352.1"/>
    </source>
</evidence>